<reference evidence="5" key="1">
    <citation type="submission" date="2024-04" db="EMBL/GenBank/DDBJ databases">
        <title>Salinicola lusitanus LLJ914,a marine bacterium isolated from the Okinawa Trough.</title>
        <authorList>
            <person name="Li J."/>
        </authorList>
    </citation>
    <scope>NUCLEOTIDE SEQUENCE [LARGE SCALE GENOMIC DNA]</scope>
</reference>
<dbReference type="EMBL" id="JBBPFD010000019">
    <property type="protein sequence ID" value="KAK7887008.1"/>
    <property type="molecule type" value="Genomic_DNA"/>
</dbReference>
<accession>A0AAW0N849</accession>
<keyword evidence="5" id="KW-1185">Reference proteome</keyword>
<dbReference type="PROSITE" id="PS50835">
    <property type="entry name" value="IG_LIKE"/>
    <property type="match status" value="1"/>
</dbReference>
<protein>
    <recommendedName>
        <fullName evidence="3">Ig-like domain-containing protein</fullName>
    </recommendedName>
</protein>
<evidence type="ECO:0000313" key="4">
    <source>
        <dbReference type="EMBL" id="KAK7887008.1"/>
    </source>
</evidence>
<organism evidence="4 5">
    <name type="scientific">Mugilogobius chulae</name>
    <name type="common">yellowstripe goby</name>
    <dbReference type="NCBI Taxonomy" id="88201"/>
    <lineage>
        <taxon>Eukaryota</taxon>
        <taxon>Metazoa</taxon>
        <taxon>Chordata</taxon>
        <taxon>Craniata</taxon>
        <taxon>Vertebrata</taxon>
        <taxon>Euteleostomi</taxon>
        <taxon>Actinopterygii</taxon>
        <taxon>Neopterygii</taxon>
        <taxon>Teleostei</taxon>
        <taxon>Neoteleostei</taxon>
        <taxon>Acanthomorphata</taxon>
        <taxon>Gobiaria</taxon>
        <taxon>Gobiiformes</taxon>
        <taxon>Gobioidei</taxon>
        <taxon>Gobiidae</taxon>
        <taxon>Gobionellinae</taxon>
        <taxon>Mugilogobius</taxon>
    </lineage>
</organism>
<feature type="compositionally biased region" description="Polar residues" evidence="1">
    <location>
        <begin position="72"/>
        <end position="89"/>
    </location>
</feature>
<evidence type="ECO:0000256" key="1">
    <source>
        <dbReference type="SAM" id="MobiDB-lite"/>
    </source>
</evidence>
<keyword evidence="2" id="KW-0732">Signal</keyword>
<dbReference type="InterPro" id="IPR036179">
    <property type="entry name" value="Ig-like_dom_sf"/>
</dbReference>
<name>A0AAW0N849_9GOBI</name>
<dbReference type="PANTHER" id="PTHR46484:SF8">
    <property type="entry name" value="B-CELL RECEPTOR CD22-LIKE-RELATED"/>
    <property type="match status" value="1"/>
</dbReference>
<feature type="domain" description="Ig-like" evidence="3">
    <location>
        <begin position="66"/>
        <end position="161"/>
    </location>
</feature>
<evidence type="ECO:0000259" key="3">
    <source>
        <dbReference type="PROSITE" id="PS50835"/>
    </source>
</evidence>
<sequence>MSAVVKVLLVGFLLQRTHCEDFGVYLPEQMEALRGSCLRIPCSFTVRDDHKNNLNKAPATPTVTPPTVSVSEGNQPTNTRVTVSPSGPVTEHSNVSLTCSSDANPAVQHYHWYKADGGTHTLIGNSAVLNMKASRETTVIFCEAQNARGAENSTIIKLDVQFPAQILNSSSNCSGDLAQISCVCETEGNPFPLIHWSFQESLQTSPSAVSL</sequence>
<feature type="compositionally biased region" description="Low complexity" evidence="1">
    <location>
        <begin position="57"/>
        <end position="71"/>
    </location>
</feature>
<evidence type="ECO:0000256" key="2">
    <source>
        <dbReference type="SAM" id="SignalP"/>
    </source>
</evidence>
<evidence type="ECO:0000313" key="5">
    <source>
        <dbReference type="Proteomes" id="UP001460270"/>
    </source>
</evidence>
<dbReference type="Proteomes" id="UP001460270">
    <property type="component" value="Unassembled WGS sequence"/>
</dbReference>
<feature type="chain" id="PRO_5043418404" description="Ig-like domain-containing protein" evidence="2">
    <location>
        <begin position="20"/>
        <end position="211"/>
    </location>
</feature>
<feature type="region of interest" description="Disordered" evidence="1">
    <location>
        <begin position="53"/>
        <end position="89"/>
    </location>
</feature>
<dbReference type="AlphaFoldDB" id="A0AAW0N849"/>
<feature type="signal peptide" evidence="2">
    <location>
        <begin position="1"/>
        <end position="19"/>
    </location>
</feature>
<dbReference type="InterPro" id="IPR013783">
    <property type="entry name" value="Ig-like_fold"/>
</dbReference>
<dbReference type="Pfam" id="PF13927">
    <property type="entry name" value="Ig_3"/>
    <property type="match status" value="1"/>
</dbReference>
<dbReference type="Gene3D" id="2.60.40.10">
    <property type="entry name" value="Immunoglobulins"/>
    <property type="match status" value="2"/>
</dbReference>
<dbReference type="PANTHER" id="PTHR46484">
    <property type="entry name" value="SI:CH211-171H4.5-RELATED"/>
    <property type="match status" value="1"/>
</dbReference>
<comment type="caution">
    <text evidence="4">The sequence shown here is derived from an EMBL/GenBank/DDBJ whole genome shotgun (WGS) entry which is preliminary data.</text>
</comment>
<dbReference type="InterPro" id="IPR007110">
    <property type="entry name" value="Ig-like_dom"/>
</dbReference>
<gene>
    <name evidence="4" type="ORF">WMY93_026629</name>
</gene>
<dbReference type="SUPFAM" id="SSF48726">
    <property type="entry name" value="Immunoglobulin"/>
    <property type="match status" value="1"/>
</dbReference>
<proteinExistence type="predicted"/>